<feature type="compositionally biased region" description="Basic and acidic residues" evidence="1">
    <location>
        <begin position="45"/>
        <end position="54"/>
    </location>
</feature>
<proteinExistence type="predicted"/>
<accession>A0A0C2S1V0</accession>
<feature type="compositionally biased region" description="Polar residues" evidence="1">
    <location>
        <begin position="58"/>
        <end position="67"/>
    </location>
</feature>
<dbReference type="InParanoid" id="A0A0C2S1V0"/>
<reference evidence="2 3" key="1">
    <citation type="submission" date="2014-04" db="EMBL/GenBank/DDBJ databases">
        <title>Evolutionary Origins and Diversification of the Mycorrhizal Mutualists.</title>
        <authorList>
            <consortium name="DOE Joint Genome Institute"/>
            <consortium name="Mycorrhizal Genomics Consortium"/>
            <person name="Kohler A."/>
            <person name="Kuo A."/>
            <person name="Nagy L.G."/>
            <person name="Floudas D."/>
            <person name="Copeland A."/>
            <person name="Barry K.W."/>
            <person name="Cichocki N."/>
            <person name="Veneault-Fourrey C."/>
            <person name="LaButti K."/>
            <person name="Lindquist E.A."/>
            <person name="Lipzen A."/>
            <person name="Lundell T."/>
            <person name="Morin E."/>
            <person name="Murat C."/>
            <person name="Riley R."/>
            <person name="Ohm R."/>
            <person name="Sun H."/>
            <person name="Tunlid A."/>
            <person name="Henrissat B."/>
            <person name="Grigoriev I.V."/>
            <person name="Hibbett D.S."/>
            <person name="Martin F."/>
        </authorList>
    </citation>
    <scope>NUCLEOTIDE SEQUENCE [LARGE SCALE GENOMIC DNA]</scope>
    <source>
        <strain evidence="2 3">Koide BX008</strain>
    </source>
</reference>
<sequence length="184" mass="20122">MRSKKDVPVHGKLCTVLVLSSNMSASGSKSPSKSATRGSSHKRKKSEEEADIQRKRPSTASQLQSVDRFTEEIRDAQSREAGDREPPFMNSGNGDAQTREARGGVDPDPPIPTEALTIATETRSITLLQGSSNVQISDTKFTTIGGDATIFQFGDGQFTEAQRNLVRRICACRRSKHNLIFVDL</sequence>
<dbReference type="AlphaFoldDB" id="A0A0C2S1V0"/>
<feature type="compositionally biased region" description="Basic and acidic residues" evidence="1">
    <location>
        <begin position="68"/>
        <end position="86"/>
    </location>
</feature>
<organism evidence="2 3">
    <name type="scientific">Amanita muscaria (strain Koide BX008)</name>
    <dbReference type="NCBI Taxonomy" id="946122"/>
    <lineage>
        <taxon>Eukaryota</taxon>
        <taxon>Fungi</taxon>
        <taxon>Dikarya</taxon>
        <taxon>Basidiomycota</taxon>
        <taxon>Agaricomycotina</taxon>
        <taxon>Agaricomycetes</taxon>
        <taxon>Agaricomycetidae</taxon>
        <taxon>Agaricales</taxon>
        <taxon>Pluteineae</taxon>
        <taxon>Amanitaceae</taxon>
        <taxon>Amanita</taxon>
    </lineage>
</organism>
<dbReference type="HOGENOM" id="CLU_131028_0_0_1"/>
<feature type="region of interest" description="Disordered" evidence="1">
    <location>
        <begin position="20"/>
        <end position="109"/>
    </location>
</feature>
<keyword evidence="3" id="KW-1185">Reference proteome</keyword>
<evidence type="ECO:0000313" key="3">
    <source>
        <dbReference type="Proteomes" id="UP000054549"/>
    </source>
</evidence>
<dbReference type="Proteomes" id="UP000054549">
    <property type="component" value="Unassembled WGS sequence"/>
</dbReference>
<feature type="compositionally biased region" description="Low complexity" evidence="1">
    <location>
        <begin position="20"/>
        <end position="34"/>
    </location>
</feature>
<evidence type="ECO:0000313" key="2">
    <source>
        <dbReference type="EMBL" id="KIL56615.1"/>
    </source>
</evidence>
<evidence type="ECO:0000256" key="1">
    <source>
        <dbReference type="SAM" id="MobiDB-lite"/>
    </source>
</evidence>
<name>A0A0C2S1V0_AMAMK</name>
<gene>
    <name evidence="2" type="ORF">M378DRAFT_464920</name>
</gene>
<dbReference type="EMBL" id="KN818411">
    <property type="protein sequence ID" value="KIL56615.1"/>
    <property type="molecule type" value="Genomic_DNA"/>
</dbReference>
<protein>
    <submittedName>
        <fullName evidence="2">Uncharacterized protein</fullName>
    </submittedName>
</protein>